<dbReference type="InterPro" id="IPR001466">
    <property type="entry name" value="Beta-lactam-related"/>
</dbReference>
<dbReference type="PANTHER" id="PTHR43283">
    <property type="entry name" value="BETA-LACTAMASE-RELATED"/>
    <property type="match status" value="1"/>
</dbReference>
<accession>A0A938WXL8</accession>
<dbReference type="Proteomes" id="UP000718821">
    <property type="component" value="Unassembled WGS sequence"/>
</dbReference>
<name>A0A938WXL8_9BIFI</name>
<dbReference type="Pfam" id="PF00144">
    <property type="entry name" value="Beta-lactamase"/>
    <property type="match status" value="1"/>
</dbReference>
<feature type="domain" description="Beta-lactamase-related" evidence="1">
    <location>
        <begin position="11"/>
        <end position="404"/>
    </location>
</feature>
<comment type="caution">
    <text evidence="2">The sequence shown here is derived from an EMBL/GenBank/DDBJ whole genome shotgun (WGS) entry which is preliminary data.</text>
</comment>
<reference evidence="2" key="2">
    <citation type="journal article" date="2021" name="Sci. Rep.">
        <title>The distribution of antibiotic resistance genes in chicken gut microbiota commensals.</title>
        <authorList>
            <person name="Juricova H."/>
            <person name="Matiasovicova J."/>
            <person name="Kubasova T."/>
            <person name="Cejkova D."/>
            <person name="Rychlik I."/>
        </authorList>
    </citation>
    <scope>NUCLEOTIDE SEQUENCE</scope>
    <source>
        <strain evidence="2">An836</strain>
    </source>
</reference>
<dbReference type="SUPFAM" id="SSF56601">
    <property type="entry name" value="beta-lactamase/transpeptidase-like"/>
    <property type="match status" value="1"/>
</dbReference>
<dbReference type="AlphaFoldDB" id="A0A938WXL8"/>
<sequence length="424" mass="45465">MTDLTLRLMQDALDRAVERGDVGGANLLVLQHGRERWYAGAGMRSATRGEAMSRDTIVRLYSQTKPITAVAAMILVERGLLDLGEPVSAYLPGFAGQHVGVRQPQQVRSGIPTETGGNGWLLPGDGTAAGEPVQREMRIKDLLTMRSGLVYGESTSEAGRLTGALFDEVVSRLHGGNPIGTVEFANRLGRLPLAFQPGSHFKYGTSADVLGAVIEVAAGRRLGDVIRDEICEPLGMYDTAFFIPESKLGRLAAIYDNPANPMNPANAGQPLREIATDHLGVAYAATDDPVFQSGGAGLYSTLDDYARFARMMLNGGELDGVRILHGATVAAMTSNALEPDQFADLRDWKPGCGYNCFMRIVRDPGSSEIIGRIGEYGWDGWLGTRWANSPATDSVVLFQTQLTNAGVIPLTRRLANIAACGLEA</sequence>
<organism evidence="2 3">
    <name type="scientific">Bifidobacterium pullorum subsp. saeculare</name>
    <dbReference type="NCBI Taxonomy" id="78257"/>
    <lineage>
        <taxon>Bacteria</taxon>
        <taxon>Bacillati</taxon>
        <taxon>Actinomycetota</taxon>
        <taxon>Actinomycetes</taxon>
        <taxon>Bifidobacteriales</taxon>
        <taxon>Bifidobacteriaceae</taxon>
        <taxon>Bifidobacterium</taxon>
    </lineage>
</organism>
<dbReference type="EMBL" id="JACLYU010000005">
    <property type="protein sequence ID" value="MBM6699532.1"/>
    <property type="molecule type" value="Genomic_DNA"/>
</dbReference>
<dbReference type="PANTHER" id="PTHR43283:SF3">
    <property type="entry name" value="BETA-LACTAMASE FAMILY PROTEIN (AFU_ORTHOLOGUE AFUA_5G07500)"/>
    <property type="match status" value="1"/>
</dbReference>
<dbReference type="Gene3D" id="3.40.710.10">
    <property type="entry name" value="DD-peptidase/beta-lactamase superfamily"/>
    <property type="match status" value="1"/>
</dbReference>
<reference evidence="2" key="1">
    <citation type="submission" date="2020-08" db="EMBL/GenBank/DDBJ databases">
        <authorList>
            <person name="Cejkova D."/>
            <person name="Kubasova T."/>
            <person name="Jahodarova E."/>
            <person name="Rychlik I."/>
        </authorList>
    </citation>
    <scope>NUCLEOTIDE SEQUENCE</scope>
    <source>
        <strain evidence="2">An836</strain>
    </source>
</reference>
<dbReference type="RefSeq" id="WP_204468357.1">
    <property type="nucleotide sequence ID" value="NZ_JACLYU010000005.1"/>
</dbReference>
<evidence type="ECO:0000313" key="3">
    <source>
        <dbReference type="Proteomes" id="UP000718821"/>
    </source>
</evidence>
<protein>
    <submittedName>
        <fullName evidence="2">Beta-lactamase family protein</fullName>
    </submittedName>
</protein>
<keyword evidence="3" id="KW-1185">Reference proteome</keyword>
<evidence type="ECO:0000313" key="2">
    <source>
        <dbReference type="EMBL" id="MBM6699532.1"/>
    </source>
</evidence>
<proteinExistence type="predicted"/>
<gene>
    <name evidence="2" type="ORF">H7U32_04205</name>
</gene>
<dbReference type="InterPro" id="IPR050789">
    <property type="entry name" value="Diverse_Enzym_Activities"/>
</dbReference>
<evidence type="ECO:0000259" key="1">
    <source>
        <dbReference type="Pfam" id="PF00144"/>
    </source>
</evidence>
<dbReference type="InterPro" id="IPR012338">
    <property type="entry name" value="Beta-lactam/transpept-like"/>
</dbReference>